<gene>
    <name evidence="2" type="ORF">HMPREF1983_00349</name>
</gene>
<dbReference type="InterPro" id="IPR025714">
    <property type="entry name" value="Methyltranfer_dom"/>
</dbReference>
<name>U2QAZ8_9BACL</name>
<keyword evidence="3" id="KW-1185">Reference proteome</keyword>
<feature type="domain" description="Methyltransferase" evidence="1">
    <location>
        <begin position="36"/>
        <end position="182"/>
    </location>
</feature>
<dbReference type="GO" id="GO:0032259">
    <property type="term" value="P:methylation"/>
    <property type="evidence" value="ECO:0007669"/>
    <property type="project" value="UniProtKB-KW"/>
</dbReference>
<reference evidence="2 3" key="1">
    <citation type="submission" date="2013-08" db="EMBL/GenBank/DDBJ databases">
        <authorList>
            <person name="Weinstock G."/>
            <person name="Sodergren E."/>
            <person name="Wylie T."/>
            <person name="Fulton L."/>
            <person name="Fulton R."/>
            <person name="Fronick C."/>
            <person name="O'Laughlin M."/>
            <person name="Godfrey J."/>
            <person name="Miner T."/>
            <person name="Herter B."/>
            <person name="Appelbaum E."/>
            <person name="Cordes M."/>
            <person name="Lek S."/>
            <person name="Wollam A."/>
            <person name="Pepin K.H."/>
            <person name="Palsikar V.B."/>
            <person name="Mitreva M."/>
            <person name="Wilson R.K."/>
        </authorList>
    </citation>
    <scope>NUCLEOTIDE SEQUENCE [LARGE SCALE GENOMIC DNA]</scope>
    <source>
        <strain evidence="2 3">ATCC 700627</strain>
    </source>
</reference>
<keyword evidence="2" id="KW-0808">Transferase</keyword>
<dbReference type="PANTHER" id="PTHR44068:SF11">
    <property type="entry name" value="GERANYL DIPHOSPHATE 2-C-METHYLTRANSFERASE"/>
    <property type="match status" value="1"/>
</dbReference>
<comment type="caution">
    <text evidence="2">The sequence shown here is derived from an EMBL/GenBank/DDBJ whole genome shotgun (WGS) entry which is preliminary data.</text>
</comment>
<dbReference type="InterPro" id="IPR050447">
    <property type="entry name" value="Erg6_SMT_methyltransf"/>
</dbReference>
<protein>
    <submittedName>
        <fullName evidence="2">Methyltransferase domain protein</fullName>
    </submittedName>
</protein>
<dbReference type="AlphaFoldDB" id="U2QAZ8"/>
<dbReference type="CDD" id="cd02440">
    <property type="entry name" value="AdoMet_MTases"/>
    <property type="match status" value="1"/>
</dbReference>
<evidence type="ECO:0000259" key="1">
    <source>
        <dbReference type="Pfam" id="PF13847"/>
    </source>
</evidence>
<dbReference type="Pfam" id="PF13847">
    <property type="entry name" value="Methyltransf_31"/>
    <property type="match status" value="1"/>
</dbReference>
<dbReference type="Proteomes" id="UP000016637">
    <property type="component" value="Unassembled WGS sequence"/>
</dbReference>
<accession>U2QAZ8</accession>
<evidence type="ECO:0000313" key="2">
    <source>
        <dbReference type="EMBL" id="ERK59995.1"/>
    </source>
</evidence>
<dbReference type="EMBL" id="AWVP01000019">
    <property type="protein sequence ID" value="ERK59995.1"/>
    <property type="molecule type" value="Genomic_DNA"/>
</dbReference>
<dbReference type="PATRIC" id="fig|1321820.3.peg.342"/>
<dbReference type="PANTHER" id="PTHR44068">
    <property type="entry name" value="ZGC:194242"/>
    <property type="match status" value="1"/>
</dbReference>
<organism evidence="2 3">
    <name type="scientific">Gemella bergeri ATCC 700627</name>
    <dbReference type="NCBI Taxonomy" id="1321820"/>
    <lineage>
        <taxon>Bacteria</taxon>
        <taxon>Bacillati</taxon>
        <taxon>Bacillota</taxon>
        <taxon>Bacilli</taxon>
        <taxon>Bacillales</taxon>
        <taxon>Gemellaceae</taxon>
        <taxon>Gemella</taxon>
    </lineage>
</organism>
<proteinExistence type="predicted"/>
<evidence type="ECO:0000313" key="3">
    <source>
        <dbReference type="Proteomes" id="UP000016637"/>
    </source>
</evidence>
<dbReference type="SUPFAM" id="SSF53335">
    <property type="entry name" value="S-adenosyl-L-methionine-dependent methyltransferases"/>
    <property type="match status" value="1"/>
</dbReference>
<keyword evidence="2" id="KW-0489">Methyltransferase</keyword>
<dbReference type="eggNOG" id="COG2226">
    <property type="taxonomic scope" value="Bacteria"/>
</dbReference>
<dbReference type="InterPro" id="IPR029063">
    <property type="entry name" value="SAM-dependent_MTases_sf"/>
</dbReference>
<dbReference type="GO" id="GO:0008168">
    <property type="term" value="F:methyltransferase activity"/>
    <property type="evidence" value="ECO:0007669"/>
    <property type="project" value="UniProtKB-KW"/>
</dbReference>
<dbReference type="HOGENOM" id="CLU_039068_4_1_9"/>
<dbReference type="Gene3D" id="3.40.50.150">
    <property type="entry name" value="Vaccinia Virus protein VP39"/>
    <property type="match status" value="1"/>
</dbReference>
<dbReference type="RefSeq" id="WP_021752711.1">
    <property type="nucleotide sequence ID" value="NZ_KI271820.1"/>
</dbReference>
<sequence length="253" mass="28797">MKKEQGHQFLKKLGKRRLRPGGVTGTNFLLAHTNFKPGDSVLEVACNRGVNLLELAGKYPATAFIGIDVDKASIQEATELAVKKGFKNIKFLRADAFHLEFPDNSFDYVINEAMLTMCSNKSKERALKQYFRVLKPGGLLLTHDIILINNYEETRKILSDSININVFPLPKDEWKELFEEHGFKIVNSLQGELTLMTPEGMIKDEGIVNALRIVKNGLKPENREQFIKMKTTFGKLKNDMNYVCFINKKTKNN</sequence>